<evidence type="ECO:0000256" key="1">
    <source>
        <dbReference type="SAM" id="Phobius"/>
    </source>
</evidence>
<sequence>MAKKKNKKIVRYRRPLNINVGMIIFALIFAYMAFYVYTYARRDKIEFYEVVEGGIVNDQRHTGIIFRNEEVKYTDRAGNINFYLQEGKRAAVGTRIYSIDETGTISQLLAEQTGDSVSLSSENLSSLQKELSSFSQTFQETNFREVYDVKYTLDSRVLEYVSVDAMKNLDSILEEAGANFTQVRSDAAGVVSYSVDSMESLSPTQVTADMFDRSQYTKTGVRSGQLVESGAPAYKLITSEDWSIVFQMTPEEISQYGDKTSLSLKFDGTGLETSAAFSMITGADGGTYGKLDFNKYMEQFISDRFVDFEILTDEVQGLKIPRTAVTTMNFYIVPRDFYVSSENGSASGFYREVYSENGPSMELISPTIYNADEEYYYLDAGESSEVKAGDYLIKADSQERYQVGAMEAVEGVFNINRGYTIFRKIEVLSSNDEFYTVAKGTDYGLSVYDHIVLDASSVSGNGIVLYQ</sequence>
<keyword evidence="1" id="KW-1133">Transmembrane helix</keyword>
<dbReference type="EMBL" id="DVGC01000001">
    <property type="protein sequence ID" value="HIR04383.1"/>
    <property type="molecule type" value="Genomic_DNA"/>
</dbReference>
<evidence type="ECO:0008006" key="4">
    <source>
        <dbReference type="Google" id="ProtNLM"/>
    </source>
</evidence>
<gene>
    <name evidence="2" type="ORF">IAB28_00190</name>
</gene>
<proteinExistence type="predicted"/>
<protein>
    <recommendedName>
        <fullName evidence="4">Membrane fusion protein</fullName>
    </recommendedName>
</protein>
<dbReference type="Proteomes" id="UP000824250">
    <property type="component" value="Unassembled WGS sequence"/>
</dbReference>
<keyword evidence="1" id="KW-0812">Transmembrane</keyword>
<reference evidence="2" key="1">
    <citation type="submission" date="2020-10" db="EMBL/GenBank/DDBJ databases">
        <authorList>
            <person name="Gilroy R."/>
        </authorList>
    </citation>
    <scope>NUCLEOTIDE SEQUENCE</scope>
    <source>
        <strain evidence="2">CHK180-2868</strain>
    </source>
</reference>
<name>A0A9D1A248_9FIRM</name>
<comment type="caution">
    <text evidence="2">The sequence shown here is derived from an EMBL/GenBank/DDBJ whole genome shotgun (WGS) entry which is preliminary data.</text>
</comment>
<organism evidence="2 3">
    <name type="scientific">Candidatus Copromonas faecavium</name>
    <name type="common">nom. illeg.</name>
    <dbReference type="NCBI Taxonomy" id="2840740"/>
    <lineage>
        <taxon>Bacteria</taxon>
        <taxon>Bacillati</taxon>
        <taxon>Bacillota</taxon>
        <taxon>Clostridia</taxon>
        <taxon>Lachnospirales</taxon>
        <taxon>Lachnospiraceae</taxon>
        <taxon>Candidatus Copromonas (nom. illeg.)</taxon>
    </lineage>
</organism>
<evidence type="ECO:0000313" key="3">
    <source>
        <dbReference type="Proteomes" id="UP000824250"/>
    </source>
</evidence>
<evidence type="ECO:0000313" key="2">
    <source>
        <dbReference type="EMBL" id="HIR04383.1"/>
    </source>
</evidence>
<feature type="transmembrane region" description="Helical" evidence="1">
    <location>
        <begin position="20"/>
        <end position="40"/>
    </location>
</feature>
<keyword evidence="1" id="KW-0472">Membrane</keyword>
<reference evidence="2" key="2">
    <citation type="journal article" date="2021" name="PeerJ">
        <title>Extensive microbial diversity within the chicken gut microbiome revealed by metagenomics and culture.</title>
        <authorList>
            <person name="Gilroy R."/>
            <person name="Ravi A."/>
            <person name="Getino M."/>
            <person name="Pursley I."/>
            <person name="Horton D.L."/>
            <person name="Alikhan N.F."/>
            <person name="Baker D."/>
            <person name="Gharbi K."/>
            <person name="Hall N."/>
            <person name="Watson M."/>
            <person name="Adriaenssens E.M."/>
            <person name="Foster-Nyarko E."/>
            <person name="Jarju S."/>
            <person name="Secka A."/>
            <person name="Antonio M."/>
            <person name="Oren A."/>
            <person name="Chaudhuri R.R."/>
            <person name="La Ragione R."/>
            <person name="Hildebrand F."/>
            <person name="Pallen M.J."/>
        </authorList>
    </citation>
    <scope>NUCLEOTIDE SEQUENCE</scope>
    <source>
        <strain evidence="2">CHK180-2868</strain>
    </source>
</reference>
<dbReference type="AlphaFoldDB" id="A0A9D1A248"/>
<accession>A0A9D1A248</accession>